<dbReference type="Gene3D" id="3.40.50.300">
    <property type="entry name" value="P-loop containing nucleotide triphosphate hydrolases"/>
    <property type="match status" value="1"/>
</dbReference>
<feature type="domain" description="DNA helicase Pif1-like DEAD-box helicase" evidence="3">
    <location>
        <begin position="961"/>
        <end position="1151"/>
    </location>
</feature>
<name>A0A2G5EHC9_AQUCA</name>
<feature type="domain" description="Helitron helicase-like" evidence="4">
    <location>
        <begin position="477"/>
        <end position="550"/>
    </location>
</feature>
<gene>
    <name evidence="5" type="ORF">AQUCO_00800126v1</name>
</gene>
<feature type="compositionally biased region" description="Basic residues" evidence="2">
    <location>
        <begin position="76"/>
        <end position="85"/>
    </location>
</feature>
<keyword evidence="1" id="KW-0378">Hydrolase</keyword>
<feature type="region of interest" description="Disordered" evidence="2">
    <location>
        <begin position="1"/>
        <end position="87"/>
    </location>
</feature>
<keyword evidence="1" id="KW-0547">Nucleotide-binding</keyword>
<accession>A0A2G5EHC9</accession>
<keyword evidence="1" id="KW-0067">ATP-binding</keyword>
<comment type="similarity">
    <text evidence="1">Belongs to the helicase family.</text>
</comment>
<dbReference type="GO" id="GO:0006310">
    <property type="term" value="P:DNA recombination"/>
    <property type="evidence" value="ECO:0007669"/>
    <property type="project" value="UniProtKB-KW"/>
</dbReference>
<feature type="compositionally biased region" description="Polar residues" evidence="2">
    <location>
        <begin position="60"/>
        <end position="70"/>
    </location>
</feature>
<sequence length="1163" mass="134034">MKFLKELAPNKRKIAQRERRIRERGQILKNTSIDGLSQTVKSNKYQEGQRKRRERELSERNASNNVVSQNKEAEPKKRKRCRKNKKQIDRLDYSYSMDGINSRISAADKGKKTVVEPEVIVFLYGSSSTGDSSRENKIIKKPFLNNTQESSPYSREEISPTIDSHYDTIFMDELDIPSEKVVDLPKERHYLGSMDVKCPHCDAYHWLDEKLVKSKVGKALFGMCCLQGKIKLPLLKPLPTALKSLYEGSDKLSRSFRKNIRSYNASNAFSSLGVSVDDRVIPGRGPTSFTIHEELCHKVGSLLPEPGKVPSYAQLYIYDPNNALEFRKKRNLHLLPEVLEIIQKTLLESNEMCKLYKQAFEILKDANREEHSEVPVRLTFKAGTDCRRYNLPTSDDIVVILPGDGSKEAEKRDIVLHLRNRHLERISECHPMYLPSHYVLLFPRGELGWSTELRHWDVLKQVYKPDAPRNRLTQLEYFCYRLFERSTEYSAILRAGPLFQQFLVDAWAAYEQNKLYFLRTNQHELRAEVYSGLTDIVHNGEDPNHLDKIRTVEQVDKIVCAEFPDPKKHPALFETIKKCMVHGPCGKRNSLSSCMVNGFCKSRYSKPTADDTSLDTDGYPIYRRRKTGITYTVRGHQVDNRDVVPYNPYLSELFDCHINVEVCASVRAVKYIHKYIYKGHDRTTMVVGEENDEIKQYLDSRYVSPTEAAWRLLGNKIHEEYPTVTRLALHLKGEHLVVFNPKSSKKKIKGKADNQKSTLTEFFNCYLDHPETTQYTYQEFPQHFTWDKHDKVWSPRKQGTAIGRMYFANPNSGERFYLRLLLTVVKGPNSFESLYVVGDIKYKTYREACLARGLLEDDNEWDKCIDEACKIRTGVQLCDDLPYQLRTKFNISKPSDEDICDYGLFLLNEYLLQSGRKLSEFPNMPLPVNDWNFETSNRLFWEHRNLMHEGLQVEAERDFLKLNSDQNHAYRVITESVLTNTSKVFFLNGPAGTGKTFLYNTIAAKIRSEGQFVVMVASSGIASLLLTGGRTAHSTFKIPFDVMDDTVCGFKKNSIHAELFRKTKLIVWDEVPMQHRFCVEAVNRSLQDIMENNKPFGGITVVLGGDFKQTLPVIAKGTREQIVGASLRNSNLWKHVEVLSLVKNMQLDSSDPENIKFAEYLLQ</sequence>
<evidence type="ECO:0000256" key="1">
    <source>
        <dbReference type="RuleBase" id="RU363044"/>
    </source>
</evidence>
<evidence type="ECO:0000313" key="5">
    <source>
        <dbReference type="EMBL" id="PIA55176.1"/>
    </source>
</evidence>
<proteinExistence type="inferred from homology"/>
<evidence type="ECO:0000259" key="3">
    <source>
        <dbReference type="Pfam" id="PF05970"/>
    </source>
</evidence>
<dbReference type="GO" id="GO:0006281">
    <property type="term" value="P:DNA repair"/>
    <property type="evidence" value="ECO:0007669"/>
    <property type="project" value="UniProtKB-KW"/>
</dbReference>
<dbReference type="Pfam" id="PF05970">
    <property type="entry name" value="PIF1"/>
    <property type="match status" value="1"/>
</dbReference>
<dbReference type="InParanoid" id="A0A2G5EHC9"/>
<keyword evidence="1" id="KW-0227">DNA damage</keyword>
<feature type="non-terminal residue" evidence="5">
    <location>
        <position position="1163"/>
    </location>
</feature>
<reference evidence="5 6" key="1">
    <citation type="submission" date="2017-09" db="EMBL/GenBank/DDBJ databases">
        <title>WGS assembly of Aquilegia coerulea Goldsmith.</title>
        <authorList>
            <person name="Hodges S."/>
            <person name="Kramer E."/>
            <person name="Nordborg M."/>
            <person name="Tomkins J."/>
            <person name="Borevitz J."/>
            <person name="Derieg N."/>
            <person name="Yan J."/>
            <person name="Mihaltcheva S."/>
            <person name="Hayes R.D."/>
            <person name="Rokhsar D."/>
        </authorList>
    </citation>
    <scope>NUCLEOTIDE SEQUENCE [LARGE SCALE GENOMIC DNA]</scope>
    <source>
        <strain evidence="6">cv. Goldsmith</strain>
    </source>
</reference>
<keyword evidence="1" id="KW-0234">DNA repair</keyword>
<comment type="catalytic activity">
    <reaction evidence="1">
        <text>ATP + H2O = ADP + phosphate + H(+)</text>
        <dbReference type="Rhea" id="RHEA:13065"/>
        <dbReference type="ChEBI" id="CHEBI:15377"/>
        <dbReference type="ChEBI" id="CHEBI:15378"/>
        <dbReference type="ChEBI" id="CHEBI:30616"/>
        <dbReference type="ChEBI" id="CHEBI:43474"/>
        <dbReference type="ChEBI" id="CHEBI:456216"/>
        <dbReference type="EC" id="5.6.2.3"/>
    </reaction>
</comment>
<dbReference type="SUPFAM" id="SSF52540">
    <property type="entry name" value="P-loop containing nucleoside triphosphate hydrolases"/>
    <property type="match status" value="1"/>
</dbReference>
<dbReference type="OrthoDB" id="1728974at2759"/>
<dbReference type="Proteomes" id="UP000230069">
    <property type="component" value="Unassembled WGS sequence"/>
</dbReference>
<evidence type="ECO:0000313" key="6">
    <source>
        <dbReference type="Proteomes" id="UP000230069"/>
    </source>
</evidence>
<dbReference type="EMBL" id="KZ305025">
    <property type="protein sequence ID" value="PIA55176.1"/>
    <property type="molecule type" value="Genomic_DNA"/>
</dbReference>
<evidence type="ECO:0000256" key="2">
    <source>
        <dbReference type="SAM" id="MobiDB-lite"/>
    </source>
</evidence>
<dbReference type="GO" id="GO:0016887">
    <property type="term" value="F:ATP hydrolysis activity"/>
    <property type="evidence" value="ECO:0007669"/>
    <property type="project" value="RHEA"/>
</dbReference>
<dbReference type="STRING" id="218851.A0A2G5EHC9"/>
<feature type="compositionally biased region" description="Polar residues" evidence="2">
    <location>
        <begin position="28"/>
        <end position="46"/>
    </location>
</feature>
<dbReference type="EC" id="5.6.2.3" evidence="1"/>
<dbReference type="PANTHER" id="PTHR10492">
    <property type="match status" value="1"/>
</dbReference>
<dbReference type="InterPro" id="IPR025476">
    <property type="entry name" value="Helitron_helicase-like"/>
</dbReference>
<dbReference type="GO" id="GO:0000723">
    <property type="term" value="P:telomere maintenance"/>
    <property type="evidence" value="ECO:0007669"/>
    <property type="project" value="InterPro"/>
</dbReference>
<keyword evidence="1" id="KW-0233">DNA recombination</keyword>
<dbReference type="GO" id="GO:0005524">
    <property type="term" value="F:ATP binding"/>
    <property type="evidence" value="ECO:0007669"/>
    <property type="project" value="UniProtKB-KW"/>
</dbReference>
<protein>
    <recommendedName>
        <fullName evidence="1">ATP-dependent DNA helicase</fullName>
        <ecNumber evidence="1">5.6.2.3</ecNumber>
    </recommendedName>
</protein>
<feature type="compositionally biased region" description="Basic and acidic residues" evidence="2">
    <location>
        <begin position="1"/>
        <end position="26"/>
    </location>
</feature>
<dbReference type="AlphaFoldDB" id="A0A2G5EHC9"/>
<keyword evidence="6" id="KW-1185">Reference proteome</keyword>
<dbReference type="GO" id="GO:0043139">
    <property type="term" value="F:5'-3' DNA helicase activity"/>
    <property type="evidence" value="ECO:0007669"/>
    <property type="project" value="UniProtKB-EC"/>
</dbReference>
<dbReference type="PANTHER" id="PTHR10492:SF57">
    <property type="entry name" value="ATP-DEPENDENT DNA HELICASE"/>
    <property type="match status" value="1"/>
</dbReference>
<organism evidence="5 6">
    <name type="scientific">Aquilegia coerulea</name>
    <name type="common">Rocky mountain columbine</name>
    <dbReference type="NCBI Taxonomy" id="218851"/>
    <lineage>
        <taxon>Eukaryota</taxon>
        <taxon>Viridiplantae</taxon>
        <taxon>Streptophyta</taxon>
        <taxon>Embryophyta</taxon>
        <taxon>Tracheophyta</taxon>
        <taxon>Spermatophyta</taxon>
        <taxon>Magnoliopsida</taxon>
        <taxon>Ranunculales</taxon>
        <taxon>Ranunculaceae</taxon>
        <taxon>Thalictroideae</taxon>
        <taxon>Aquilegia</taxon>
    </lineage>
</organism>
<evidence type="ECO:0000259" key="4">
    <source>
        <dbReference type="Pfam" id="PF14214"/>
    </source>
</evidence>
<dbReference type="Pfam" id="PF14214">
    <property type="entry name" value="Helitron_like_N"/>
    <property type="match status" value="1"/>
</dbReference>
<dbReference type="InterPro" id="IPR027417">
    <property type="entry name" value="P-loop_NTPase"/>
</dbReference>
<comment type="cofactor">
    <cofactor evidence="1">
        <name>Mg(2+)</name>
        <dbReference type="ChEBI" id="CHEBI:18420"/>
    </cofactor>
</comment>
<keyword evidence="1" id="KW-0347">Helicase</keyword>
<dbReference type="InterPro" id="IPR010285">
    <property type="entry name" value="DNA_helicase_pif1-like_DEAD"/>
</dbReference>